<dbReference type="Pfam" id="PF00528">
    <property type="entry name" value="BPD_transp_1"/>
    <property type="match status" value="1"/>
</dbReference>
<feature type="transmembrane region" description="Helical" evidence="7">
    <location>
        <begin position="277"/>
        <end position="298"/>
    </location>
</feature>
<name>A0ABT3ZR76_9BURK</name>
<keyword evidence="5 7" id="KW-1133">Transmembrane helix</keyword>
<dbReference type="InterPro" id="IPR050901">
    <property type="entry name" value="BP-dep_ABC_trans_perm"/>
</dbReference>
<organism evidence="9 10">
    <name type="scientific">Robbsia betulipollinis</name>
    <dbReference type="NCBI Taxonomy" id="2981849"/>
    <lineage>
        <taxon>Bacteria</taxon>
        <taxon>Pseudomonadati</taxon>
        <taxon>Pseudomonadota</taxon>
        <taxon>Betaproteobacteria</taxon>
        <taxon>Burkholderiales</taxon>
        <taxon>Burkholderiaceae</taxon>
        <taxon>Robbsia</taxon>
    </lineage>
</organism>
<feature type="transmembrane region" description="Helical" evidence="7">
    <location>
        <begin position="108"/>
        <end position="134"/>
    </location>
</feature>
<dbReference type="InterPro" id="IPR035906">
    <property type="entry name" value="MetI-like_sf"/>
</dbReference>
<dbReference type="PROSITE" id="PS50928">
    <property type="entry name" value="ABC_TM1"/>
    <property type="match status" value="1"/>
</dbReference>
<evidence type="ECO:0000313" key="9">
    <source>
        <dbReference type="EMBL" id="MCY0388725.1"/>
    </source>
</evidence>
<keyword evidence="10" id="KW-1185">Reference proteome</keyword>
<feature type="transmembrane region" description="Helical" evidence="7">
    <location>
        <begin position="51"/>
        <end position="73"/>
    </location>
</feature>
<evidence type="ECO:0000256" key="5">
    <source>
        <dbReference type="ARBA" id="ARBA00022989"/>
    </source>
</evidence>
<evidence type="ECO:0000256" key="6">
    <source>
        <dbReference type="ARBA" id="ARBA00023136"/>
    </source>
</evidence>
<keyword evidence="2 7" id="KW-0813">Transport</keyword>
<dbReference type="InterPro" id="IPR000515">
    <property type="entry name" value="MetI-like"/>
</dbReference>
<feature type="transmembrane region" description="Helical" evidence="7">
    <location>
        <begin position="222"/>
        <end position="246"/>
    </location>
</feature>
<comment type="similarity">
    <text evidence="7">Belongs to the binding-protein-dependent transport system permease family.</text>
</comment>
<dbReference type="CDD" id="cd06261">
    <property type="entry name" value="TM_PBP2"/>
    <property type="match status" value="1"/>
</dbReference>
<dbReference type="SUPFAM" id="SSF161098">
    <property type="entry name" value="MetI-like"/>
    <property type="match status" value="1"/>
</dbReference>
<comment type="subcellular location">
    <subcellularLocation>
        <location evidence="1 7">Cell membrane</location>
        <topology evidence="1 7">Multi-pass membrane protein</topology>
    </subcellularLocation>
</comment>
<evidence type="ECO:0000256" key="4">
    <source>
        <dbReference type="ARBA" id="ARBA00022692"/>
    </source>
</evidence>
<evidence type="ECO:0000256" key="7">
    <source>
        <dbReference type="RuleBase" id="RU363032"/>
    </source>
</evidence>
<dbReference type="Gene3D" id="1.10.3720.10">
    <property type="entry name" value="MetI-like"/>
    <property type="match status" value="1"/>
</dbReference>
<accession>A0ABT3ZR76</accession>
<keyword evidence="4 7" id="KW-0812">Transmembrane</keyword>
<sequence length="313" mass="33804">MTTPNPLSAAPHAAVAPIAPAARPDSAGDGTRATPRPAVRKGWRRGWPLRALAGVVAWLIALGLFFPIFWMALTSIKSEQQAYSTAFVFTPTLQSFRDVLLGSNYFGFAWNSVAIALGSTVLSLLIAVPAAYAMAFFPTKRTQSTLLWMLSTKMMPSVGVLVPIYLLWKSSGLLDTVTGLVIIYTLINLPIAVWMAYTYFCEIPREILEAARVDGATVWTEIVYLVLPMALPGIASTALLLVILSWNEAFWSINLSSSHAAPLTVFIASFSSPEGLFWAKLSAASVLAVAPVLILGWVSQKQLVRGLTFGAVK</sequence>
<reference evidence="9" key="1">
    <citation type="submission" date="2022-11" db="EMBL/GenBank/DDBJ databases">
        <title>Robbsia betulipollinis sp. nov., isolated from pollen of birch (Betula pendula).</title>
        <authorList>
            <person name="Shi H."/>
            <person name="Ambika Manirajan B."/>
            <person name="Ratering S."/>
            <person name="Geissler-Plaum R."/>
            <person name="Schnell S."/>
        </authorList>
    </citation>
    <scope>NUCLEOTIDE SEQUENCE</scope>
    <source>
        <strain evidence="9">Bb-Pol-6</strain>
    </source>
</reference>
<evidence type="ECO:0000259" key="8">
    <source>
        <dbReference type="PROSITE" id="PS50928"/>
    </source>
</evidence>
<evidence type="ECO:0000313" key="10">
    <source>
        <dbReference type="Proteomes" id="UP001082899"/>
    </source>
</evidence>
<keyword evidence="6 7" id="KW-0472">Membrane</keyword>
<keyword evidence="3" id="KW-1003">Cell membrane</keyword>
<evidence type="ECO:0000256" key="2">
    <source>
        <dbReference type="ARBA" id="ARBA00022448"/>
    </source>
</evidence>
<comment type="caution">
    <text evidence="9">The sequence shown here is derived from an EMBL/GenBank/DDBJ whole genome shotgun (WGS) entry which is preliminary data.</text>
</comment>
<dbReference type="Proteomes" id="UP001082899">
    <property type="component" value="Unassembled WGS sequence"/>
</dbReference>
<feature type="domain" description="ABC transmembrane type-1" evidence="8">
    <location>
        <begin position="109"/>
        <end position="299"/>
    </location>
</feature>
<dbReference type="EMBL" id="JAPMXC010000006">
    <property type="protein sequence ID" value="MCY0388725.1"/>
    <property type="molecule type" value="Genomic_DNA"/>
</dbReference>
<protein>
    <submittedName>
        <fullName evidence="9">Carbohydrate ABC transporter permease</fullName>
    </submittedName>
</protein>
<dbReference type="PANTHER" id="PTHR32243">
    <property type="entry name" value="MALTOSE TRANSPORT SYSTEM PERMEASE-RELATED"/>
    <property type="match status" value="1"/>
</dbReference>
<dbReference type="RefSeq" id="WP_267848616.1">
    <property type="nucleotide sequence ID" value="NZ_JAPMXC010000006.1"/>
</dbReference>
<feature type="transmembrane region" description="Helical" evidence="7">
    <location>
        <begin position="180"/>
        <end position="201"/>
    </location>
</feature>
<evidence type="ECO:0000256" key="3">
    <source>
        <dbReference type="ARBA" id="ARBA00022475"/>
    </source>
</evidence>
<proteinExistence type="inferred from homology"/>
<evidence type="ECO:0000256" key="1">
    <source>
        <dbReference type="ARBA" id="ARBA00004651"/>
    </source>
</evidence>
<dbReference type="PANTHER" id="PTHR32243:SF18">
    <property type="entry name" value="INNER MEMBRANE ABC TRANSPORTER PERMEASE PROTEIN YCJP"/>
    <property type="match status" value="1"/>
</dbReference>
<feature type="transmembrane region" description="Helical" evidence="7">
    <location>
        <begin position="146"/>
        <end position="168"/>
    </location>
</feature>
<gene>
    <name evidence="9" type="ORF">OVY01_16230</name>
</gene>